<accession>A0A1S9PDV6</accession>
<gene>
    <name evidence="2" type="ORF">BC343_29620</name>
</gene>
<proteinExistence type="predicted"/>
<organism evidence="2 3">
    <name type="scientific">Mucilaginibacter pedocola</name>
    <dbReference type="NCBI Taxonomy" id="1792845"/>
    <lineage>
        <taxon>Bacteria</taxon>
        <taxon>Pseudomonadati</taxon>
        <taxon>Bacteroidota</taxon>
        <taxon>Sphingobacteriia</taxon>
        <taxon>Sphingobacteriales</taxon>
        <taxon>Sphingobacteriaceae</taxon>
        <taxon>Mucilaginibacter</taxon>
    </lineage>
</organism>
<feature type="domain" description="DinB-like" evidence="1">
    <location>
        <begin position="19"/>
        <end position="154"/>
    </location>
</feature>
<dbReference type="AlphaFoldDB" id="A0A1S9PDV6"/>
<sequence length="157" mass="17998">MEPQLFVKMALQGWNTQVARAEKYFDALTEADFQQQVAPGKNRIVYLYGHLTSYHGLLSETLGLGEAKYPELAPVFLRSPDGPAVDEYTIAQLKQYWAEVHTRLTELFNALPAEDWFKRHNAMTDEDFANDPTRNRLSVLLSRTNHIAYHFGQLVLV</sequence>
<name>A0A1S9PDV6_9SPHI</name>
<dbReference type="EMBL" id="MBTF01000017">
    <property type="protein sequence ID" value="OOQ59077.1"/>
    <property type="molecule type" value="Genomic_DNA"/>
</dbReference>
<dbReference type="Gene3D" id="1.20.120.450">
    <property type="entry name" value="dinb family like domain"/>
    <property type="match status" value="1"/>
</dbReference>
<dbReference type="Pfam" id="PF12867">
    <property type="entry name" value="DinB_2"/>
    <property type="match status" value="1"/>
</dbReference>
<dbReference type="STRING" id="1792845.BC343_29620"/>
<keyword evidence="3" id="KW-1185">Reference proteome</keyword>
<evidence type="ECO:0000259" key="1">
    <source>
        <dbReference type="Pfam" id="PF12867"/>
    </source>
</evidence>
<dbReference type="RefSeq" id="WP_078348978.1">
    <property type="nucleotide sequence ID" value="NZ_MBTF01000017.1"/>
</dbReference>
<comment type="caution">
    <text evidence="2">The sequence shown here is derived from an EMBL/GenBank/DDBJ whole genome shotgun (WGS) entry which is preliminary data.</text>
</comment>
<dbReference type="InterPro" id="IPR034660">
    <property type="entry name" value="DinB/YfiT-like"/>
</dbReference>
<reference evidence="2 3" key="1">
    <citation type="submission" date="2016-07" db="EMBL/GenBank/DDBJ databases">
        <title>Genomic analysis of zinc-resistant bacterium Mucilaginibacter pedocola TBZ30.</title>
        <authorList>
            <person name="Huang J."/>
            <person name="Tang J."/>
        </authorList>
    </citation>
    <scope>NUCLEOTIDE SEQUENCE [LARGE SCALE GENOMIC DNA]</scope>
    <source>
        <strain evidence="2 3">TBZ30</strain>
    </source>
</reference>
<dbReference type="SUPFAM" id="SSF109854">
    <property type="entry name" value="DinB/YfiT-like putative metalloenzymes"/>
    <property type="match status" value="1"/>
</dbReference>
<protein>
    <recommendedName>
        <fullName evidence="1">DinB-like domain-containing protein</fullName>
    </recommendedName>
</protein>
<dbReference type="OrthoDB" id="948294at2"/>
<dbReference type="InterPro" id="IPR024775">
    <property type="entry name" value="DinB-like"/>
</dbReference>
<evidence type="ECO:0000313" key="2">
    <source>
        <dbReference type="EMBL" id="OOQ59077.1"/>
    </source>
</evidence>
<evidence type="ECO:0000313" key="3">
    <source>
        <dbReference type="Proteomes" id="UP000189739"/>
    </source>
</evidence>
<dbReference type="Proteomes" id="UP000189739">
    <property type="component" value="Unassembled WGS sequence"/>
</dbReference>